<keyword evidence="2" id="KW-0732">Signal</keyword>
<evidence type="ECO:0000313" key="4">
    <source>
        <dbReference type="Proteomes" id="UP000279236"/>
    </source>
</evidence>
<proteinExistence type="predicted"/>
<dbReference type="Proteomes" id="UP000279236">
    <property type="component" value="Unassembled WGS sequence"/>
</dbReference>
<evidence type="ECO:0000313" key="3">
    <source>
        <dbReference type="EMBL" id="RSH84807.1"/>
    </source>
</evidence>
<feature type="signal peptide" evidence="2">
    <location>
        <begin position="1"/>
        <end position="16"/>
    </location>
</feature>
<dbReference type="RefSeq" id="XP_028478255.1">
    <property type="nucleotide sequence ID" value="XM_028621803.1"/>
</dbReference>
<sequence>MKLVASVVALSAVVSARSLNLRQSSSLPVPSQCTSQCTTFVSIYDGCVAGDTVTCASICDNIPTVQACITCIEGVDPSITSDLQSAMDQLTSACGATTGAATDMVTTDTMSVESSTIDTFVLTGTDTIGVDTMSVDTMGMDTATVGLVTTTAPAVGVQTTAAVGVQTNAAAGASANAATTKSSTTPAAGASTAKTTTTNTPTVKSGGLLTASMSLGAIGIAVAAFLL</sequence>
<evidence type="ECO:0008006" key="5">
    <source>
        <dbReference type="Google" id="ProtNLM"/>
    </source>
</evidence>
<evidence type="ECO:0000256" key="2">
    <source>
        <dbReference type="SAM" id="SignalP"/>
    </source>
</evidence>
<feature type="region of interest" description="Disordered" evidence="1">
    <location>
        <begin position="174"/>
        <end position="203"/>
    </location>
</feature>
<gene>
    <name evidence="3" type="ORF">EHS24_006334</name>
</gene>
<name>A0A427Y153_9TREE</name>
<reference evidence="3 4" key="1">
    <citation type="submission" date="2018-11" db="EMBL/GenBank/DDBJ databases">
        <title>Genome sequence of Apiotrichum porosum DSM 27194.</title>
        <authorList>
            <person name="Aliyu H."/>
            <person name="Gorte O."/>
            <person name="Ochsenreither K."/>
        </authorList>
    </citation>
    <scope>NUCLEOTIDE SEQUENCE [LARGE SCALE GENOMIC DNA]</scope>
    <source>
        <strain evidence="3 4">DSM 27194</strain>
    </source>
</reference>
<feature type="chain" id="PRO_5019365856" description="Extracellular membrane protein CFEM domain-containing protein" evidence="2">
    <location>
        <begin position="17"/>
        <end position="227"/>
    </location>
</feature>
<dbReference type="GeneID" id="39590877"/>
<keyword evidence="4" id="KW-1185">Reference proteome</keyword>
<organism evidence="3 4">
    <name type="scientific">Apiotrichum porosum</name>
    <dbReference type="NCBI Taxonomy" id="105984"/>
    <lineage>
        <taxon>Eukaryota</taxon>
        <taxon>Fungi</taxon>
        <taxon>Dikarya</taxon>
        <taxon>Basidiomycota</taxon>
        <taxon>Agaricomycotina</taxon>
        <taxon>Tremellomycetes</taxon>
        <taxon>Trichosporonales</taxon>
        <taxon>Trichosporonaceae</taxon>
        <taxon>Apiotrichum</taxon>
    </lineage>
</organism>
<comment type="caution">
    <text evidence="3">The sequence shown here is derived from an EMBL/GenBank/DDBJ whole genome shotgun (WGS) entry which is preliminary data.</text>
</comment>
<protein>
    <recommendedName>
        <fullName evidence="5">Extracellular membrane protein CFEM domain-containing protein</fullName>
    </recommendedName>
</protein>
<accession>A0A427Y153</accession>
<dbReference type="AlphaFoldDB" id="A0A427Y153"/>
<feature type="compositionally biased region" description="Low complexity" evidence="1">
    <location>
        <begin position="174"/>
        <end position="202"/>
    </location>
</feature>
<dbReference type="EMBL" id="RSCE01000003">
    <property type="protein sequence ID" value="RSH84807.1"/>
    <property type="molecule type" value="Genomic_DNA"/>
</dbReference>
<evidence type="ECO:0000256" key="1">
    <source>
        <dbReference type="SAM" id="MobiDB-lite"/>
    </source>
</evidence>